<comment type="caution">
    <text evidence="2">The sequence shown here is derived from an EMBL/GenBank/DDBJ whole genome shotgun (WGS) entry which is preliminary data.</text>
</comment>
<feature type="domain" description="PucR C-terminal helix-turn-helix" evidence="1">
    <location>
        <begin position="567"/>
        <end position="624"/>
    </location>
</feature>
<dbReference type="InterPro" id="IPR025736">
    <property type="entry name" value="PucR_C-HTH_dom"/>
</dbReference>
<dbReference type="PANTHER" id="PTHR33744:SF1">
    <property type="entry name" value="DNA-BINDING TRANSCRIPTIONAL ACTIVATOR ADER"/>
    <property type="match status" value="1"/>
</dbReference>
<accession>A0ABN1GRX2</accession>
<dbReference type="InterPro" id="IPR051448">
    <property type="entry name" value="CdaR-like_regulators"/>
</dbReference>
<feature type="domain" description="PucR C-terminal helix-turn-helix" evidence="1">
    <location>
        <begin position="461"/>
        <end position="517"/>
    </location>
</feature>
<gene>
    <name evidence="2" type="ORF">GCM10010394_54890</name>
</gene>
<dbReference type="Gene3D" id="1.10.10.2840">
    <property type="entry name" value="PucR C-terminal helix-turn-helix domain"/>
    <property type="match status" value="2"/>
</dbReference>
<dbReference type="EMBL" id="BAAACA010000038">
    <property type="protein sequence ID" value="GAA0617684.1"/>
    <property type="molecule type" value="Genomic_DNA"/>
</dbReference>
<keyword evidence="3" id="KW-1185">Reference proteome</keyword>
<dbReference type="RefSeq" id="WP_344077843.1">
    <property type="nucleotide sequence ID" value="NZ_BAAACA010000038.1"/>
</dbReference>
<evidence type="ECO:0000259" key="1">
    <source>
        <dbReference type="Pfam" id="PF13556"/>
    </source>
</evidence>
<organism evidence="2 3">
    <name type="scientific">Streptomyces crystallinus</name>
    <dbReference type="NCBI Taxonomy" id="68191"/>
    <lineage>
        <taxon>Bacteria</taxon>
        <taxon>Bacillati</taxon>
        <taxon>Actinomycetota</taxon>
        <taxon>Actinomycetes</taxon>
        <taxon>Kitasatosporales</taxon>
        <taxon>Streptomycetaceae</taxon>
        <taxon>Streptomyces</taxon>
    </lineage>
</organism>
<sequence length="643" mass="68307">MTTLGALAVDRDDLELRLVWPQWSAAHLDTEIAELATVPMERLTRQGGPGALPSGALVLLTGATSSKLRGRTACAMESLLRGMAQDGCRALAVQTTSPAPQPFPQTLRDVADETGIALLVTTASAQRWQHARSHLQQCRLAASEESAARLNALVAQLPSRLADPRAMQRMVDWLAQTLDAQVLVSRPPRALAASSDTAVQHLSWAVIRQSIGGQGVPAPGDLHVQLVPLAPTVAGNAVLAVGRPTALGESDMRLVRHTAKAVGLVDQAGHEFRARNDAARAALAAAVELLLAAEVDKARRVLAALVPGLLDSDDSDAARIYVVETARGHRQDAVDQCESVVDRRALVAADPYSESRLLVVQPVRPGPAPDDRLVRELTRLVGALGPNTRMGGSGAYPLGKLGDALREALTALRCARHRPDSVALSVQHADLVSLLPQNEAHAWALHLLRPLLHDRAHWPTLRDTLPTALAHPCTVAARRLALHRNTLARRVTKAGELLSADLSQVSNKVAVTLALEIATQRGALPDPPAAVGDAAPAPSLERLLCAPEVRAWGRTLLGAARADRRRLITTATAWLACNLHVEPAARALGVSHVTVRSHLRTLEGHLARDLTSLSGVRDLSFSLHVVTGRPLGTVVGEEAQAGV</sequence>
<reference evidence="2 3" key="1">
    <citation type="journal article" date="2019" name="Int. J. Syst. Evol. Microbiol.">
        <title>The Global Catalogue of Microorganisms (GCM) 10K type strain sequencing project: providing services to taxonomists for standard genome sequencing and annotation.</title>
        <authorList>
            <consortium name="The Broad Institute Genomics Platform"/>
            <consortium name="The Broad Institute Genome Sequencing Center for Infectious Disease"/>
            <person name="Wu L."/>
            <person name="Ma J."/>
        </authorList>
    </citation>
    <scope>NUCLEOTIDE SEQUENCE [LARGE SCALE GENOMIC DNA]</scope>
    <source>
        <strain evidence="2 3">JCM 5067</strain>
    </source>
</reference>
<dbReference type="Pfam" id="PF13556">
    <property type="entry name" value="HTH_30"/>
    <property type="match status" value="2"/>
</dbReference>
<dbReference type="InterPro" id="IPR042070">
    <property type="entry name" value="PucR_C-HTH_sf"/>
</dbReference>
<evidence type="ECO:0000313" key="2">
    <source>
        <dbReference type="EMBL" id="GAA0617684.1"/>
    </source>
</evidence>
<evidence type="ECO:0000313" key="3">
    <source>
        <dbReference type="Proteomes" id="UP001500668"/>
    </source>
</evidence>
<proteinExistence type="predicted"/>
<name>A0ABN1GRX2_9ACTN</name>
<protein>
    <recommendedName>
        <fullName evidence="1">PucR C-terminal helix-turn-helix domain-containing protein</fullName>
    </recommendedName>
</protein>
<dbReference type="Proteomes" id="UP001500668">
    <property type="component" value="Unassembled WGS sequence"/>
</dbReference>
<dbReference type="PANTHER" id="PTHR33744">
    <property type="entry name" value="CARBOHYDRATE DIACID REGULATOR"/>
    <property type="match status" value="1"/>
</dbReference>